<keyword evidence="8" id="KW-1185">Reference proteome</keyword>
<evidence type="ECO:0000256" key="4">
    <source>
        <dbReference type="ARBA" id="ARBA00022525"/>
    </source>
</evidence>
<comment type="caution">
    <text evidence="7">The sequence shown here is derived from an EMBL/GenBank/DDBJ whole genome shotgun (WGS) entry which is preliminary data.</text>
</comment>
<dbReference type="PANTHER" id="PTHR31232:SF155">
    <property type="entry name" value="PLANT SELF-INCOMPATIBILITY PROTEIN S1 FAMILY"/>
    <property type="match status" value="1"/>
</dbReference>
<protein>
    <recommendedName>
        <fullName evidence="6">S-protein homolog</fullName>
    </recommendedName>
</protein>
<reference evidence="7 8" key="1">
    <citation type="journal article" date="2017" name="Mol. Plant">
        <title>The Genome of Medicinal Plant Macleaya cordata Provides New Insights into Benzylisoquinoline Alkaloids Metabolism.</title>
        <authorList>
            <person name="Liu X."/>
            <person name="Liu Y."/>
            <person name="Huang P."/>
            <person name="Ma Y."/>
            <person name="Qing Z."/>
            <person name="Tang Q."/>
            <person name="Cao H."/>
            <person name="Cheng P."/>
            <person name="Zheng Y."/>
            <person name="Yuan Z."/>
            <person name="Zhou Y."/>
            <person name="Liu J."/>
            <person name="Tang Z."/>
            <person name="Zhuo Y."/>
            <person name="Zhang Y."/>
            <person name="Yu L."/>
            <person name="Huang J."/>
            <person name="Yang P."/>
            <person name="Peng Q."/>
            <person name="Zhang J."/>
            <person name="Jiang W."/>
            <person name="Zhang Z."/>
            <person name="Lin K."/>
            <person name="Ro D.K."/>
            <person name="Chen X."/>
            <person name="Xiong X."/>
            <person name="Shang Y."/>
            <person name="Huang S."/>
            <person name="Zeng J."/>
        </authorList>
    </citation>
    <scope>NUCLEOTIDE SEQUENCE [LARGE SCALE GENOMIC DNA]</scope>
    <source>
        <strain evidence="8">cv. BLH2017</strain>
        <tissue evidence="7">Root</tissue>
    </source>
</reference>
<dbReference type="InParanoid" id="A0A200QJN9"/>
<name>A0A200QJN9_MACCD</name>
<comment type="similarity">
    <text evidence="2 6">Belongs to the plant self-incompatibility (S1) protein family.</text>
</comment>
<accession>A0A200QJN9</accession>
<comment type="subcellular location">
    <subcellularLocation>
        <location evidence="1 6">Secreted</location>
    </subcellularLocation>
</comment>
<sequence>MGSGFNINNKSSRGLQSASILVLVIFAVLVSECSSLSIWPRVRVSIVNDLANKSMLTIHCKSRDDDLGEHKLDFGQDFHFKFTINLSFTTLFWCSMSWTDSNGHLIQGTFDTYKANRDWLLCRKNCIYPVRQDGVYVAVVVARDGGGGGGGYISFLELQRSEGYTYAHY</sequence>
<dbReference type="Proteomes" id="UP000195402">
    <property type="component" value="Unassembled WGS sequence"/>
</dbReference>
<proteinExistence type="inferred from homology"/>
<dbReference type="AlphaFoldDB" id="A0A200QJN9"/>
<evidence type="ECO:0000256" key="6">
    <source>
        <dbReference type="RuleBase" id="RU367044"/>
    </source>
</evidence>
<dbReference type="OrthoDB" id="1848419at2759"/>
<keyword evidence="4 6" id="KW-0964">Secreted</keyword>
<dbReference type="GO" id="GO:0005576">
    <property type="term" value="C:extracellular region"/>
    <property type="evidence" value="ECO:0007669"/>
    <property type="project" value="UniProtKB-SubCell"/>
</dbReference>
<dbReference type="PANTHER" id="PTHR31232">
    <property type="match status" value="1"/>
</dbReference>
<gene>
    <name evidence="7" type="ORF">BVC80_645g22</name>
</gene>
<evidence type="ECO:0000313" key="7">
    <source>
        <dbReference type="EMBL" id="OVA10710.1"/>
    </source>
</evidence>
<organism evidence="7 8">
    <name type="scientific">Macleaya cordata</name>
    <name type="common">Five-seeded plume-poppy</name>
    <name type="synonym">Bocconia cordata</name>
    <dbReference type="NCBI Taxonomy" id="56857"/>
    <lineage>
        <taxon>Eukaryota</taxon>
        <taxon>Viridiplantae</taxon>
        <taxon>Streptophyta</taxon>
        <taxon>Embryophyta</taxon>
        <taxon>Tracheophyta</taxon>
        <taxon>Spermatophyta</taxon>
        <taxon>Magnoliopsida</taxon>
        <taxon>Ranunculales</taxon>
        <taxon>Papaveraceae</taxon>
        <taxon>Papaveroideae</taxon>
        <taxon>Macleaya</taxon>
    </lineage>
</organism>
<dbReference type="OMA" id="THCQSAD"/>
<dbReference type="EMBL" id="MVGT01001847">
    <property type="protein sequence ID" value="OVA10710.1"/>
    <property type="molecule type" value="Genomic_DNA"/>
</dbReference>
<dbReference type="Pfam" id="PF05938">
    <property type="entry name" value="Self-incomp_S1"/>
    <property type="match status" value="1"/>
</dbReference>
<evidence type="ECO:0000256" key="3">
    <source>
        <dbReference type="ARBA" id="ARBA00022471"/>
    </source>
</evidence>
<keyword evidence="3 6" id="KW-0713">Self-incompatibility</keyword>
<evidence type="ECO:0000313" key="8">
    <source>
        <dbReference type="Proteomes" id="UP000195402"/>
    </source>
</evidence>
<dbReference type="GO" id="GO:0060320">
    <property type="term" value="P:rejection of self pollen"/>
    <property type="evidence" value="ECO:0007669"/>
    <property type="project" value="UniProtKB-KW"/>
</dbReference>
<dbReference type="InterPro" id="IPR010264">
    <property type="entry name" value="Self-incomp_S1"/>
</dbReference>
<evidence type="ECO:0000256" key="2">
    <source>
        <dbReference type="ARBA" id="ARBA00005581"/>
    </source>
</evidence>
<evidence type="ECO:0000256" key="5">
    <source>
        <dbReference type="ARBA" id="ARBA00022729"/>
    </source>
</evidence>
<keyword evidence="5" id="KW-0732">Signal</keyword>
<evidence type="ECO:0000256" key="1">
    <source>
        <dbReference type="ARBA" id="ARBA00004613"/>
    </source>
</evidence>